<dbReference type="InterPro" id="IPR013083">
    <property type="entry name" value="Znf_RING/FYVE/PHD"/>
</dbReference>
<dbReference type="SMART" id="SM00184">
    <property type="entry name" value="RING"/>
    <property type="match status" value="1"/>
</dbReference>
<name>A0ABR1SFX4_9PEZI</name>
<keyword evidence="1" id="KW-0863">Zinc-finger</keyword>
<evidence type="ECO:0000313" key="5">
    <source>
        <dbReference type="Proteomes" id="UP001396898"/>
    </source>
</evidence>
<comment type="caution">
    <text evidence="4">The sequence shown here is derived from an EMBL/GenBank/DDBJ whole genome shotgun (WGS) entry which is preliminary data.</text>
</comment>
<keyword evidence="1" id="KW-0862">Zinc</keyword>
<organism evidence="4 5">
    <name type="scientific">Apiospora marii</name>
    <dbReference type="NCBI Taxonomy" id="335849"/>
    <lineage>
        <taxon>Eukaryota</taxon>
        <taxon>Fungi</taxon>
        <taxon>Dikarya</taxon>
        <taxon>Ascomycota</taxon>
        <taxon>Pezizomycotina</taxon>
        <taxon>Sordariomycetes</taxon>
        <taxon>Xylariomycetidae</taxon>
        <taxon>Amphisphaeriales</taxon>
        <taxon>Apiosporaceae</taxon>
        <taxon>Apiospora</taxon>
    </lineage>
</organism>
<evidence type="ECO:0000259" key="3">
    <source>
        <dbReference type="PROSITE" id="PS50089"/>
    </source>
</evidence>
<feature type="region of interest" description="Disordered" evidence="2">
    <location>
        <begin position="294"/>
        <end position="317"/>
    </location>
</feature>
<dbReference type="Gene3D" id="3.30.40.10">
    <property type="entry name" value="Zinc/RING finger domain, C3HC4 (zinc finger)"/>
    <property type="match status" value="1"/>
</dbReference>
<gene>
    <name evidence="4" type="ORF">PG991_002616</name>
</gene>
<keyword evidence="1" id="KW-0479">Metal-binding</keyword>
<dbReference type="Pfam" id="PF13639">
    <property type="entry name" value="zf-RING_2"/>
    <property type="match status" value="1"/>
</dbReference>
<feature type="domain" description="RING-type" evidence="3">
    <location>
        <begin position="11"/>
        <end position="53"/>
    </location>
</feature>
<feature type="compositionally biased region" description="Acidic residues" evidence="2">
    <location>
        <begin position="298"/>
        <end position="311"/>
    </location>
</feature>
<dbReference type="PROSITE" id="PS50089">
    <property type="entry name" value="ZF_RING_2"/>
    <property type="match status" value="1"/>
</dbReference>
<dbReference type="InterPro" id="IPR001841">
    <property type="entry name" value="Znf_RING"/>
</dbReference>
<dbReference type="Proteomes" id="UP001396898">
    <property type="component" value="Unassembled WGS sequence"/>
</dbReference>
<reference evidence="4 5" key="1">
    <citation type="submission" date="2023-01" db="EMBL/GenBank/DDBJ databases">
        <title>Analysis of 21 Apiospora genomes using comparative genomics revels a genus with tremendous synthesis potential of carbohydrate active enzymes and secondary metabolites.</title>
        <authorList>
            <person name="Sorensen T."/>
        </authorList>
    </citation>
    <scope>NUCLEOTIDE SEQUENCE [LARGE SCALE GENOMIC DNA]</scope>
    <source>
        <strain evidence="4 5">CBS 20057</strain>
    </source>
</reference>
<protein>
    <recommendedName>
        <fullName evidence="3">RING-type domain-containing protein</fullName>
    </recommendedName>
</protein>
<keyword evidence="5" id="KW-1185">Reference proteome</keyword>
<dbReference type="EMBL" id="JAQQWI010000006">
    <property type="protein sequence ID" value="KAK8033218.1"/>
    <property type="molecule type" value="Genomic_DNA"/>
</dbReference>
<accession>A0ABR1SFX4</accession>
<sequence length="349" mass="40086">MPDNVLLRETCLICHQERPLSELVALGCSHVYHPECITKWWEISPPKACPYCKKGARSFGHACGQPGACTASPVSDEATTFLPGPLPVCLPCGACGQLQRLLEANRAMELRNSIHSNQTSLRSLLSSYDGTDPSDYDQWQTRDRQEMEEKGQFYYCQRGRSSTSAVDKPLPDNGRRVSVYREPQPETTDASSYQHHLRHLGRITRAELAYACDTQDMLHLSVAVASRGGGAAYTQWQQSELQNLQTRRRALDRFEDEPMRKAPALYFDWLFAFERLWYRTRAIDLEWEMMVVDQTETPQEEEDEEDDDDDEKEKKKNELKLELGNLADEYSWRMACLVHVRDEINQEAI</sequence>
<evidence type="ECO:0000256" key="1">
    <source>
        <dbReference type="PROSITE-ProRule" id="PRU00175"/>
    </source>
</evidence>
<evidence type="ECO:0000256" key="2">
    <source>
        <dbReference type="SAM" id="MobiDB-lite"/>
    </source>
</evidence>
<evidence type="ECO:0000313" key="4">
    <source>
        <dbReference type="EMBL" id="KAK8033218.1"/>
    </source>
</evidence>
<proteinExistence type="predicted"/>
<dbReference type="SUPFAM" id="SSF57850">
    <property type="entry name" value="RING/U-box"/>
    <property type="match status" value="1"/>
</dbReference>